<feature type="domain" description="LD-carboxypeptidase N-terminal" evidence="3">
    <location>
        <begin position="16"/>
        <end position="137"/>
    </location>
</feature>
<dbReference type="PANTHER" id="PTHR30237:SF4">
    <property type="entry name" value="LD-CARBOXYPEPTIDASE C-TERMINAL DOMAIN-CONTAINING PROTEIN"/>
    <property type="match status" value="1"/>
</dbReference>
<name>A0A0F7ZLL1_9HYPO</name>
<sequence>MPSPVTAPALKPGATIAFISPSSRLNSVFPAPIARAIAILSDRGFRTRVFFTSDAGTPSSIANRHSEIRSAFFDPTISAIICTIGGGAFTELLPTLLRDEELHRQIQRNPKIVIGSSDNTGLHWFLHGLTGLRTFYGPSVIPELGTADSIANEASPLAFCVRSLFDAISMPKPIGDVPRSSIYAPKAPPFFRDPESTEVQEVIPAPHWCWLRRGKAEGRLFGGYLLAMARLNGVRALAPDWRGRIVFVETSMGEESMDLDLVQTAVADLVAQGVFEEAAGLVIGRPYGYDTEERREQYAAVFKTLLCDRAFASAENQFPILFNVDIGHTTPMVTLPYDVMARLDSEEDRFAILESGVV</sequence>
<protein>
    <submittedName>
        <fullName evidence="5">Uncharacterized protein</fullName>
    </submittedName>
</protein>
<dbReference type="InterPro" id="IPR027478">
    <property type="entry name" value="LdcA_N"/>
</dbReference>
<dbReference type="InterPro" id="IPR040921">
    <property type="entry name" value="Peptidase_S66C"/>
</dbReference>
<dbReference type="OrthoDB" id="5186469at2759"/>
<feature type="domain" description="LD-carboxypeptidase C-terminal" evidence="4">
    <location>
        <begin position="217"/>
        <end position="343"/>
    </location>
</feature>
<dbReference type="PIRSF" id="PIRSF028757">
    <property type="entry name" value="LD-carboxypeptidase"/>
    <property type="match status" value="1"/>
</dbReference>
<dbReference type="InterPro" id="IPR029062">
    <property type="entry name" value="Class_I_gatase-like"/>
</dbReference>
<dbReference type="InterPro" id="IPR003507">
    <property type="entry name" value="S66_fam"/>
</dbReference>
<evidence type="ECO:0000313" key="6">
    <source>
        <dbReference type="Proteomes" id="UP000054481"/>
    </source>
</evidence>
<keyword evidence="2" id="KW-0378">Hydrolase</keyword>
<evidence type="ECO:0000256" key="2">
    <source>
        <dbReference type="ARBA" id="ARBA00022801"/>
    </source>
</evidence>
<dbReference type="GO" id="GO:0016787">
    <property type="term" value="F:hydrolase activity"/>
    <property type="evidence" value="ECO:0007669"/>
    <property type="project" value="UniProtKB-KW"/>
</dbReference>
<dbReference type="SUPFAM" id="SSF141986">
    <property type="entry name" value="LD-carboxypeptidase A C-terminal domain-like"/>
    <property type="match status" value="1"/>
</dbReference>
<dbReference type="InterPro" id="IPR027461">
    <property type="entry name" value="Carboxypeptidase_A_C_sf"/>
</dbReference>
<comment type="similarity">
    <text evidence="1">Belongs to the peptidase S66 family.</text>
</comment>
<dbReference type="InterPro" id="IPR040449">
    <property type="entry name" value="Peptidase_S66_N"/>
</dbReference>
<keyword evidence="6" id="KW-1185">Reference proteome</keyword>
<evidence type="ECO:0000259" key="3">
    <source>
        <dbReference type="Pfam" id="PF02016"/>
    </source>
</evidence>
<organism evidence="5 6">
    <name type="scientific">Hirsutella minnesotensis 3608</name>
    <dbReference type="NCBI Taxonomy" id="1043627"/>
    <lineage>
        <taxon>Eukaryota</taxon>
        <taxon>Fungi</taxon>
        <taxon>Dikarya</taxon>
        <taxon>Ascomycota</taxon>
        <taxon>Pezizomycotina</taxon>
        <taxon>Sordariomycetes</taxon>
        <taxon>Hypocreomycetidae</taxon>
        <taxon>Hypocreales</taxon>
        <taxon>Ophiocordycipitaceae</taxon>
        <taxon>Hirsutella</taxon>
    </lineage>
</organism>
<dbReference type="Gene3D" id="3.40.50.10740">
    <property type="entry name" value="Class I glutamine amidotransferase-like"/>
    <property type="match status" value="1"/>
</dbReference>
<dbReference type="Pfam" id="PF02016">
    <property type="entry name" value="Peptidase_S66"/>
    <property type="match status" value="1"/>
</dbReference>
<proteinExistence type="inferred from homology"/>
<dbReference type="PANTHER" id="PTHR30237">
    <property type="entry name" value="MURAMOYLTETRAPEPTIDE CARBOXYPEPTIDASE"/>
    <property type="match status" value="1"/>
</dbReference>
<evidence type="ECO:0000313" key="5">
    <source>
        <dbReference type="EMBL" id="KJZ76516.1"/>
    </source>
</evidence>
<evidence type="ECO:0000259" key="4">
    <source>
        <dbReference type="Pfam" id="PF17676"/>
    </source>
</evidence>
<dbReference type="Proteomes" id="UP000054481">
    <property type="component" value="Unassembled WGS sequence"/>
</dbReference>
<accession>A0A0F7ZLL1</accession>
<dbReference type="Gene3D" id="3.50.30.60">
    <property type="entry name" value="LD-carboxypeptidase A C-terminal domain-like"/>
    <property type="match status" value="1"/>
</dbReference>
<dbReference type="Pfam" id="PF17676">
    <property type="entry name" value="Peptidase_S66C"/>
    <property type="match status" value="1"/>
</dbReference>
<dbReference type="SUPFAM" id="SSF52317">
    <property type="entry name" value="Class I glutamine amidotransferase-like"/>
    <property type="match status" value="1"/>
</dbReference>
<reference evidence="5 6" key="1">
    <citation type="journal article" date="2014" name="Genome Biol. Evol.">
        <title>Comparative genomics and transcriptomics analyses reveal divergent lifestyle features of nematode endoparasitic fungus Hirsutella minnesotensis.</title>
        <authorList>
            <person name="Lai Y."/>
            <person name="Liu K."/>
            <person name="Zhang X."/>
            <person name="Zhang X."/>
            <person name="Li K."/>
            <person name="Wang N."/>
            <person name="Shu C."/>
            <person name="Wu Y."/>
            <person name="Wang C."/>
            <person name="Bushley K.E."/>
            <person name="Xiang M."/>
            <person name="Liu X."/>
        </authorList>
    </citation>
    <scope>NUCLEOTIDE SEQUENCE [LARGE SCALE GENOMIC DNA]</scope>
    <source>
        <strain evidence="5 6">3608</strain>
    </source>
</reference>
<evidence type="ECO:0000256" key="1">
    <source>
        <dbReference type="ARBA" id="ARBA00010233"/>
    </source>
</evidence>
<dbReference type="CDD" id="cd07062">
    <property type="entry name" value="Peptidase_S66_mccF_like"/>
    <property type="match status" value="1"/>
</dbReference>
<dbReference type="EMBL" id="KQ030511">
    <property type="protein sequence ID" value="KJZ76516.1"/>
    <property type="molecule type" value="Genomic_DNA"/>
</dbReference>
<dbReference type="AlphaFoldDB" id="A0A0F7ZLL1"/>
<gene>
    <name evidence="5" type="ORF">HIM_04245</name>
</gene>